<dbReference type="Proteomes" id="UP000887563">
    <property type="component" value="Unplaced"/>
</dbReference>
<evidence type="ECO:0000313" key="2">
    <source>
        <dbReference type="WBParaSite" id="Minc3s00067g03354"/>
    </source>
</evidence>
<name>A0A914KPE3_MELIC</name>
<sequence length="51" mass="6094">MIIVRCWLDKLFNCAFEYASFNISVFNPKMIDILFDDDETIPRRFSNPIFS</sequence>
<dbReference type="AlphaFoldDB" id="A0A914KPE3"/>
<evidence type="ECO:0000313" key="3">
    <source>
        <dbReference type="WBParaSite" id="Minc3s01071g20438"/>
    </source>
</evidence>
<accession>A0A914KPE3</accession>
<evidence type="ECO:0000313" key="1">
    <source>
        <dbReference type="Proteomes" id="UP000887563"/>
    </source>
</evidence>
<proteinExistence type="predicted"/>
<protein>
    <submittedName>
        <fullName evidence="2 3">Uncharacterized protein</fullName>
    </submittedName>
</protein>
<reference evidence="2 3" key="1">
    <citation type="submission" date="2022-11" db="UniProtKB">
        <authorList>
            <consortium name="WormBaseParasite"/>
        </authorList>
    </citation>
    <scope>IDENTIFICATION</scope>
</reference>
<dbReference type="WBParaSite" id="Minc3s01071g20438">
    <property type="protein sequence ID" value="Minc3s01071g20438"/>
    <property type="gene ID" value="Minc3s01071g20438"/>
</dbReference>
<organism evidence="1 2">
    <name type="scientific">Meloidogyne incognita</name>
    <name type="common">Southern root-knot nematode worm</name>
    <name type="synonym">Oxyuris incognita</name>
    <dbReference type="NCBI Taxonomy" id="6306"/>
    <lineage>
        <taxon>Eukaryota</taxon>
        <taxon>Metazoa</taxon>
        <taxon>Ecdysozoa</taxon>
        <taxon>Nematoda</taxon>
        <taxon>Chromadorea</taxon>
        <taxon>Rhabditida</taxon>
        <taxon>Tylenchina</taxon>
        <taxon>Tylenchomorpha</taxon>
        <taxon>Tylenchoidea</taxon>
        <taxon>Meloidogynidae</taxon>
        <taxon>Meloidogyninae</taxon>
        <taxon>Meloidogyne</taxon>
        <taxon>Meloidogyne incognita group</taxon>
    </lineage>
</organism>
<dbReference type="WBParaSite" id="Minc3s00067g03354">
    <property type="protein sequence ID" value="Minc3s00067g03354"/>
    <property type="gene ID" value="Minc3s00067g03354"/>
</dbReference>
<keyword evidence="1" id="KW-1185">Reference proteome</keyword>